<accession>A0A5A7V805</accession>
<evidence type="ECO:0000313" key="4">
    <source>
        <dbReference type="Proteomes" id="UP000321393"/>
    </source>
</evidence>
<feature type="compositionally biased region" description="Polar residues" evidence="2">
    <location>
        <begin position="198"/>
        <end position="213"/>
    </location>
</feature>
<keyword evidence="3" id="KW-0418">Kinase</keyword>
<keyword evidence="3" id="KW-0675">Receptor</keyword>
<evidence type="ECO:0000313" key="3">
    <source>
        <dbReference type="EMBL" id="KAA0062025.1"/>
    </source>
</evidence>
<organism evidence="3 4">
    <name type="scientific">Cucumis melo var. makuwa</name>
    <name type="common">Oriental melon</name>
    <dbReference type="NCBI Taxonomy" id="1194695"/>
    <lineage>
        <taxon>Eukaryota</taxon>
        <taxon>Viridiplantae</taxon>
        <taxon>Streptophyta</taxon>
        <taxon>Embryophyta</taxon>
        <taxon>Tracheophyta</taxon>
        <taxon>Spermatophyta</taxon>
        <taxon>Magnoliopsida</taxon>
        <taxon>eudicotyledons</taxon>
        <taxon>Gunneridae</taxon>
        <taxon>Pentapetalae</taxon>
        <taxon>rosids</taxon>
        <taxon>fabids</taxon>
        <taxon>Cucurbitales</taxon>
        <taxon>Cucurbitaceae</taxon>
        <taxon>Benincaseae</taxon>
        <taxon>Cucumis</taxon>
    </lineage>
</organism>
<dbReference type="GO" id="GO:0016301">
    <property type="term" value="F:kinase activity"/>
    <property type="evidence" value="ECO:0007669"/>
    <property type="project" value="UniProtKB-KW"/>
</dbReference>
<comment type="caution">
    <text evidence="3">The sequence shown here is derived from an EMBL/GenBank/DDBJ whole genome shotgun (WGS) entry which is preliminary data.</text>
</comment>
<dbReference type="Proteomes" id="UP000321393">
    <property type="component" value="Unassembled WGS sequence"/>
</dbReference>
<gene>
    <name evidence="3" type="ORF">E6C27_scaffold89G003590</name>
</gene>
<dbReference type="PANTHER" id="PTHR12917:SF18">
    <property type="entry name" value="DNA DAMAGE-INDUCIBLE PROTEIN 1-LIKE"/>
    <property type="match status" value="1"/>
</dbReference>
<dbReference type="InterPro" id="IPR021109">
    <property type="entry name" value="Peptidase_aspartic_dom_sf"/>
</dbReference>
<evidence type="ECO:0000256" key="2">
    <source>
        <dbReference type="SAM" id="MobiDB-lite"/>
    </source>
</evidence>
<feature type="compositionally biased region" description="Basic and acidic residues" evidence="2">
    <location>
        <begin position="216"/>
        <end position="227"/>
    </location>
</feature>
<sequence length="472" mass="53744">MSSANPSGKAQRDRLVELEEQMLYLVEVSDSIRFLESRLEEIAEKIDMMMRSQKTLLEMINGMLEDFRATLDVFKNEIADVNTRLNLTMRAMANQAPAGGAILVSRVKIPEPKLFCGARDAKALENYIFNLEQYFRITNTITEEAKVTLATMHMSEDAKLWWRSRYVDIVQDLTSASVAAERLFDLDNDSQDVRRHPSSSSGRNKNNHPSSPKTIGGDKHFNEDRRPYQSNTRNSWRGPNDRLGQTEREVDQMEEANNPRMGALKFLSSLQKKVEEVNTLVERGLMYVDTWINQKPTKSTMVDSCATHNFITEAEAKRLNLHWEKDARRMKVVNSVVLPIIRLVKRMMIRLGGWSGLMDFVVVKMDDFNVVLGMEFLLEHQVISMPLGKCLVITRSAPSVVQTDLCQPDGLKMISAMQLKKGLARDEPTFIAIPLDSSENPGETVLKDILCVLEKYHDVMPDSLPSLCHFKE</sequence>
<name>A0A5A7V805_CUCMM</name>
<feature type="compositionally biased region" description="Polar residues" evidence="2">
    <location>
        <begin position="228"/>
        <end position="237"/>
    </location>
</feature>
<feature type="coiled-coil region" evidence="1">
    <location>
        <begin position="25"/>
        <end position="84"/>
    </location>
</feature>
<dbReference type="OrthoDB" id="1939491at2759"/>
<protein>
    <submittedName>
        <fullName evidence="3">Leucine-rich repeat receptor-like serine/threonine-protein kinase</fullName>
    </submittedName>
</protein>
<feature type="region of interest" description="Disordered" evidence="2">
    <location>
        <begin position="189"/>
        <end position="243"/>
    </location>
</feature>
<dbReference type="Gene3D" id="2.40.70.10">
    <property type="entry name" value="Acid Proteases"/>
    <property type="match status" value="1"/>
</dbReference>
<dbReference type="CDD" id="cd00303">
    <property type="entry name" value="retropepsin_like"/>
    <property type="match status" value="1"/>
</dbReference>
<dbReference type="SUPFAM" id="SSF50630">
    <property type="entry name" value="Acid proteases"/>
    <property type="match status" value="1"/>
</dbReference>
<dbReference type="AlphaFoldDB" id="A0A5A7V805"/>
<dbReference type="EMBL" id="SSTE01004728">
    <property type="protein sequence ID" value="KAA0062025.1"/>
    <property type="molecule type" value="Genomic_DNA"/>
</dbReference>
<keyword evidence="1" id="KW-0175">Coiled coil</keyword>
<keyword evidence="3" id="KW-0808">Transferase</keyword>
<reference evidence="3 4" key="1">
    <citation type="submission" date="2019-08" db="EMBL/GenBank/DDBJ databases">
        <title>Draft genome sequences of two oriental melons (Cucumis melo L. var makuwa).</title>
        <authorList>
            <person name="Kwon S.-Y."/>
        </authorList>
    </citation>
    <scope>NUCLEOTIDE SEQUENCE [LARGE SCALE GENOMIC DNA]</scope>
    <source>
        <strain evidence="4">cv. SW 3</strain>
        <tissue evidence="3">Leaf</tissue>
    </source>
</reference>
<dbReference type="PANTHER" id="PTHR12917">
    <property type="entry name" value="ASPARTYL PROTEASE DDI-RELATED"/>
    <property type="match status" value="1"/>
</dbReference>
<dbReference type="Pfam" id="PF13975">
    <property type="entry name" value="gag-asp_proteas"/>
    <property type="match status" value="1"/>
</dbReference>
<proteinExistence type="predicted"/>
<evidence type="ECO:0000256" key="1">
    <source>
        <dbReference type="SAM" id="Coils"/>
    </source>
</evidence>